<sequence length="114" mass="13003">MSCYNFDYFRSLSQERQYCWTVPFRIMCIILFLQANIAKSLLGIAHTESTITFGANLSPLKLLDAMNEPINPSSSPLLRHYPPNTARSRVCRYPSSVHPPPLHPAQKPPEMKEI</sequence>
<name>A0A7C9E1X7_OPUST</name>
<proteinExistence type="predicted"/>
<feature type="region of interest" description="Disordered" evidence="1">
    <location>
        <begin position="93"/>
        <end position="114"/>
    </location>
</feature>
<dbReference type="AlphaFoldDB" id="A0A7C9E1X7"/>
<accession>A0A7C9E1X7</accession>
<protein>
    <submittedName>
        <fullName evidence="2">Uncharacterized protein</fullName>
    </submittedName>
</protein>
<evidence type="ECO:0000256" key="1">
    <source>
        <dbReference type="SAM" id="MobiDB-lite"/>
    </source>
</evidence>
<dbReference type="EMBL" id="GISG01189252">
    <property type="protein sequence ID" value="MBA4655827.1"/>
    <property type="molecule type" value="Transcribed_RNA"/>
</dbReference>
<feature type="compositionally biased region" description="Pro residues" evidence="1">
    <location>
        <begin position="97"/>
        <end position="107"/>
    </location>
</feature>
<reference evidence="2" key="1">
    <citation type="journal article" date="2013" name="J. Plant Res.">
        <title>Effect of fungi and light on seed germination of three Opuntia species from semiarid lands of central Mexico.</title>
        <authorList>
            <person name="Delgado-Sanchez P."/>
            <person name="Jimenez-Bremont J.F."/>
            <person name="Guerrero-Gonzalez Mde L."/>
            <person name="Flores J."/>
        </authorList>
    </citation>
    <scope>NUCLEOTIDE SEQUENCE</scope>
    <source>
        <tissue evidence="2">Cladode</tissue>
    </source>
</reference>
<reference evidence="2" key="2">
    <citation type="submission" date="2020-07" db="EMBL/GenBank/DDBJ databases">
        <authorList>
            <person name="Vera ALvarez R."/>
            <person name="Arias-Moreno D.M."/>
            <person name="Jimenez-Jacinto V."/>
            <person name="Jimenez-Bremont J.F."/>
            <person name="Swaminathan K."/>
            <person name="Moose S.P."/>
            <person name="Guerrero-Gonzalez M.L."/>
            <person name="Marino-Ramirez L."/>
            <person name="Landsman D."/>
            <person name="Rodriguez-Kessler M."/>
            <person name="Delgado-Sanchez P."/>
        </authorList>
    </citation>
    <scope>NUCLEOTIDE SEQUENCE</scope>
    <source>
        <tissue evidence="2">Cladode</tissue>
    </source>
</reference>
<evidence type="ECO:0000313" key="2">
    <source>
        <dbReference type="EMBL" id="MBA4655827.1"/>
    </source>
</evidence>
<organism evidence="2">
    <name type="scientific">Opuntia streptacantha</name>
    <name type="common">Prickly pear cactus</name>
    <name type="synonym">Opuntia cardona</name>
    <dbReference type="NCBI Taxonomy" id="393608"/>
    <lineage>
        <taxon>Eukaryota</taxon>
        <taxon>Viridiplantae</taxon>
        <taxon>Streptophyta</taxon>
        <taxon>Embryophyta</taxon>
        <taxon>Tracheophyta</taxon>
        <taxon>Spermatophyta</taxon>
        <taxon>Magnoliopsida</taxon>
        <taxon>eudicotyledons</taxon>
        <taxon>Gunneridae</taxon>
        <taxon>Pentapetalae</taxon>
        <taxon>Caryophyllales</taxon>
        <taxon>Cactineae</taxon>
        <taxon>Cactaceae</taxon>
        <taxon>Opuntioideae</taxon>
        <taxon>Opuntia</taxon>
    </lineage>
</organism>